<proteinExistence type="predicted"/>
<accession>A0A0F8ZQG8</accession>
<sequence length="154" mass="18638">MTISIEKFIEKYQLDNFKGEFQLRGEEKVEFYNDFNKILRSICNIFVKISNLMSLRGGQVLLGLAKLENSENIINKSDIQKCLNLDRLEKLLHAFDYLEDQKYIKVRKKNPKFHIVELNEKDYPDLKIYKEIIQKFWVSPQEQKKEFQQWREKK</sequence>
<comment type="caution">
    <text evidence="1">The sequence shown here is derived from an EMBL/GenBank/DDBJ whole genome shotgun (WGS) entry which is preliminary data.</text>
</comment>
<gene>
    <name evidence="1" type="ORF">LCGC14_2745070</name>
</gene>
<evidence type="ECO:0000313" key="1">
    <source>
        <dbReference type="EMBL" id="KKK88250.1"/>
    </source>
</evidence>
<organism evidence="1">
    <name type="scientific">marine sediment metagenome</name>
    <dbReference type="NCBI Taxonomy" id="412755"/>
    <lineage>
        <taxon>unclassified sequences</taxon>
        <taxon>metagenomes</taxon>
        <taxon>ecological metagenomes</taxon>
    </lineage>
</organism>
<dbReference type="AlphaFoldDB" id="A0A0F8ZQG8"/>
<protein>
    <submittedName>
        <fullName evidence="1">Uncharacterized protein</fullName>
    </submittedName>
</protein>
<name>A0A0F8ZQG8_9ZZZZ</name>
<dbReference type="EMBL" id="LAZR01050041">
    <property type="protein sequence ID" value="KKK88250.1"/>
    <property type="molecule type" value="Genomic_DNA"/>
</dbReference>
<reference evidence="1" key="1">
    <citation type="journal article" date="2015" name="Nature">
        <title>Complex archaea that bridge the gap between prokaryotes and eukaryotes.</title>
        <authorList>
            <person name="Spang A."/>
            <person name="Saw J.H."/>
            <person name="Jorgensen S.L."/>
            <person name="Zaremba-Niedzwiedzka K."/>
            <person name="Martijn J."/>
            <person name="Lind A.E."/>
            <person name="van Eijk R."/>
            <person name="Schleper C."/>
            <person name="Guy L."/>
            <person name="Ettema T.J."/>
        </authorList>
    </citation>
    <scope>NUCLEOTIDE SEQUENCE</scope>
</reference>